<dbReference type="GO" id="GO:0003700">
    <property type="term" value="F:DNA-binding transcription factor activity"/>
    <property type="evidence" value="ECO:0007669"/>
    <property type="project" value="InterPro"/>
</dbReference>
<keyword evidence="7" id="KW-1185">Reference proteome</keyword>
<evidence type="ECO:0000256" key="1">
    <source>
        <dbReference type="ARBA" id="ARBA00023015"/>
    </source>
</evidence>
<evidence type="ECO:0000256" key="4">
    <source>
        <dbReference type="ARBA" id="ARBA00023163"/>
    </source>
</evidence>
<feature type="domain" description="HTH araC/xylS-type" evidence="5">
    <location>
        <begin position="170"/>
        <end position="268"/>
    </location>
</feature>
<evidence type="ECO:0000313" key="7">
    <source>
        <dbReference type="Proteomes" id="UP000198984"/>
    </source>
</evidence>
<dbReference type="InterPro" id="IPR018060">
    <property type="entry name" value="HTH_AraC"/>
</dbReference>
<evidence type="ECO:0000256" key="3">
    <source>
        <dbReference type="ARBA" id="ARBA00023159"/>
    </source>
</evidence>
<dbReference type="Proteomes" id="UP000198984">
    <property type="component" value="Unassembled WGS sequence"/>
</dbReference>
<dbReference type="SMART" id="SM00342">
    <property type="entry name" value="HTH_ARAC"/>
    <property type="match status" value="1"/>
</dbReference>
<keyword evidence="1" id="KW-0805">Transcription regulation</keyword>
<dbReference type="PRINTS" id="PR00032">
    <property type="entry name" value="HTHARAC"/>
</dbReference>
<dbReference type="InterPro" id="IPR009057">
    <property type="entry name" value="Homeodomain-like_sf"/>
</dbReference>
<evidence type="ECO:0000259" key="5">
    <source>
        <dbReference type="PROSITE" id="PS01124"/>
    </source>
</evidence>
<accession>A0A1H8GWA6</accession>
<dbReference type="PROSITE" id="PS01124">
    <property type="entry name" value="HTH_ARAC_FAMILY_2"/>
    <property type="match status" value="1"/>
</dbReference>
<proteinExistence type="predicted"/>
<dbReference type="InterPro" id="IPR018062">
    <property type="entry name" value="HTH_AraC-typ_CS"/>
</dbReference>
<dbReference type="PANTHER" id="PTHR46796">
    <property type="entry name" value="HTH-TYPE TRANSCRIPTIONAL ACTIVATOR RHAS-RELATED"/>
    <property type="match status" value="1"/>
</dbReference>
<dbReference type="OrthoDB" id="511992at2"/>
<dbReference type="STRING" id="573321.SAMN04488505_110247"/>
<reference evidence="6 7" key="1">
    <citation type="submission" date="2016-10" db="EMBL/GenBank/DDBJ databases">
        <authorList>
            <person name="de Groot N.N."/>
        </authorList>
    </citation>
    <scope>NUCLEOTIDE SEQUENCE [LARGE SCALE GENOMIC DNA]</scope>
    <source>
        <strain evidence="6 7">DSM 21039</strain>
    </source>
</reference>
<name>A0A1H8GWA6_9BACT</name>
<keyword evidence="3" id="KW-0010">Activator</keyword>
<protein>
    <submittedName>
        <fullName evidence="6">AraC family transcriptional regulator</fullName>
    </submittedName>
</protein>
<dbReference type="RefSeq" id="WP_089919957.1">
    <property type="nucleotide sequence ID" value="NZ_FOBB01000010.1"/>
</dbReference>
<keyword evidence="2" id="KW-0238">DNA-binding</keyword>
<dbReference type="Gene3D" id="1.10.10.60">
    <property type="entry name" value="Homeodomain-like"/>
    <property type="match status" value="1"/>
</dbReference>
<dbReference type="GO" id="GO:0043565">
    <property type="term" value="F:sequence-specific DNA binding"/>
    <property type="evidence" value="ECO:0007669"/>
    <property type="project" value="InterPro"/>
</dbReference>
<evidence type="ECO:0000313" key="6">
    <source>
        <dbReference type="EMBL" id="SEN47558.1"/>
    </source>
</evidence>
<dbReference type="AlphaFoldDB" id="A0A1H8GWA6"/>
<evidence type="ECO:0000256" key="2">
    <source>
        <dbReference type="ARBA" id="ARBA00023125"/>
    </source>
</evidence>
<dbReference type="InterPro" id="IPR037923">
    <property type="entry name" value="HTH-like"/>
</dbReference>
<dbReference type="SUPFAM" id="SSF51215">
    <property type="entry name" value="Regulatory protein AraC"/>
    <property type="match status" value="1"/>
</dbReference>
<dbReference type="EMBL" id="FOBB01000010">
    <property type="protein sequence ID" value="SEN47558.1"/>
    <property type="molecule type" value="Genomic_DNA"/>
</dbReference>
<organism evidence="6 7">
    <name type="scientific">Chitinophaga rupis</name>
    <dbReference type="NCBI Taxonomy" id="573321"/>
    <lineage>
        <taxon>Bacteria</taxon>
        <taxon>Pseudomonadati</taxon>
        <taxon>Bacteroidota</taxon>
        <taxon>Chitinophagia</taxon>
        <taxon>Chitinophagales</taxon>
        <taxon>Chitinophagaceae</taxon>
        <taxon>Chitinophaga</taxon>
    </lineage>
</organism>
<dbReference type="Pfam" id="PF12833">
    <property type="entry name" value="HTH_18"/>
    <property type="match status" value="1"/>
</dbReference>
<dbReference type="PROSITE" id="PS00041">
    <property type="entry name" value="HTH_ARAC_FAMILY_1"/>
    <property type="match status" value="1"/>
</dbReference>
<keyword evidence="4" id="KW-0804">Transcription</keyword>
<gene>
    <name evidence="6" type="ORF">SAMN04488505_110247</name>
</gene>
<dbReference type="SUPFAM" id="SSF46689">
    <property type="entry name" value="Homeodomain-like"/>
    <property type="match status" value="1"/>
</dbReference>
<dbReference type="InterPro" id="IPR020449">
    <property type="entry name" value="Tscrpt_reg_AraC-type_HTH"/>
</dbReference>
<sequence>MAGQHPIVFTSGDYAGQKVKEVHFGPIITTETIFPDGLSSQWHYHSNPHFSHILSGGSKEIRKNGSQQQAAGTGLYYYPGVPHQNMDYRAGTRIFNIELEPAFFEQYELPVPCASFMEKESMELNTGGLMKLLKEHYRQDADTPIAMDQLCIQLLQTGQPTEKYFPEWAQKIRTALQDQWNDPLTLLQLAEQLQLHPVTISKHFSKYFRCNLGEYRRRLKVERALSLIRSTPLSLTEIAYSCGFADQAHFTKTFQQVTGLLPKHYRHL</sequence>
<dbReference type="InterPro" id="IPR050204">
    <property type="entry name" value="AraC_XylS_family_regulators"/>
</dbReference>